<feature type="transmembrane region" description="Helical" evidence="9">
    <location>
        <begin position="235"/>
        <end position="257"/>
    </location>
</feature>
<evidence type="ECO:0000256" key="6">
    <source>
        <dbReference type="ARBA" id="ARBA00022847"/>
    </source>
</evidence>
<gene>
    <name evidence="11" type="primary">dctA_2</name>
    <name evidence="9" type="synonym">dctA</name>
    <name evidence="11" type="ORF">CI1B_63890</name>
</gene>
<dbReference type="AlphaFoldDB" id="A0A508TQ78"/>
<comment type="subcellular location">
    <subcellularLocation>
        <location evidence="1">Cell inner membrane</location>
        <topology evidence="1">Multi-pass membrane protein</topology>
    </subcellularLocation>
    <subcellularLocation>
        <location evidence="9">Cell membrane</location>
        <topology evidence="9">Multi-pass membrane protein</topology>
    </subcellularLocation>
</comment>
<accession>A0A508TQ78</accession>
<feature type="region of interest" description="Disordered" evidence="10">
    <location>
        <begin position="428"/>
        <end position="452"/>
    </location>
</feature>
<proteinExistence type="inferred from homology"/>
<dbReference type="OrthoDB" id="9766690at2"/>
<feature type="transmembrane region" description="Helical" evidence="9">
    <location>
        <begin position="190"/>
        <end position="215"/>
    </location>
</feature>
<comment type="function">
    <text evidence="9">Responsible for the transport of dicarboxylates such as succinate, fumarate, and malate across the membrane.</text>
</comment>
<keyword evidence="12" id="KW-1185">Reference proteome</keyword>
<protein>
    <recommendedName>
        <fullName evidence="9">C4-dicarboxylate transport protein</fullName>
    </recommendedName>
</protein>
<evidence type="ECO:0000313" key="12">
    <source>
        <dbReference type="Proteomes" id="UP000328092"/>
    </source>
</evidence>
<dbReference type="GO" id="GO:0015366">
    <property type="term" value="F:malate:proton symporter activity"/>
    <property type="evidence" value="ECO:0007669"/>
    <property type="project" value="TreeGrafter"/>
</dbReference>
<dbReference type="PRINTS" id="PR00173">
    <property type="entry name" value="EDTRNSPORT"/>
</dbReference>
<dbReference type="PANTHER" id="PTHR42865:SF1">
    <property type="entry name" value="AEROBIC C4-DICARBOXYLATE TRANSPORT PROTEIN"/>
    <property type="match status" value="1"/>
</dbReference>
<evidence type="ECO:0000256" key="1">
    <source>
        <dbReference type="ARBA" id="ARBA00004429"/>
    </source>
</evidence>
<feature type="transmembrane region" description="Helical" evidence="9">
    <location>
        <begin position="160"/>
        <end position="178"/>
    </location>
</feature>
<keyword evidence="4 9" id="KW-1003">Cell membrane</keyword>
<evidence type="ECO:0000256" key="2">
    <source>
        <dbReference type="ARBA" id="ARBA00006148"/>
    </source>
</evidence>
<evidence type="ECO:0000256" key="7">
    <source>
        <dbReference type="ARBA" id="ARBA00022989"/>
    </source>
</evidence>
<dbReference type="RefSeq" id="WP_139863084.1">
    <property type="nucleotide sequence ID" value="NZ_CAADFC020000028.1"/>
</dbReference>
<feature type="transmembrane region" description="Helical" evidence="9">
    <location>
        <begin position="15"/>
        <end position="34"/>
    </location>
</feature>
<dbReference type="GO" id="GO:0015141">
    <property type="term" value="F:succinate transmembrane transporter activity"/>
    <property type="evidence" value="ECO:0007669"/>
    <property type="project" value="TreeGrafter"/>
</dbReference>
<dbReference type="EMBL" id="CAADFC020000028">
    <property type="protein sequence ID" value="VIO76384.1"/>
    <property type="molecule type" value="Genomic_DNA"/>
</dbReference>
<dbReference type="InterPro" id="IPR001991">
    <property type="entry name" value="Na-dicarboxylate_symporter"/>
</dbReference>
<comment type="similarity">
    <text evidence="2 9">Belongs to the dicarboxylate/amino acid:cation symporter (DAACS) (TC 2.A.23) family.</text>
</comment>
<dbReference type="InterPro" id="IPR023954">
    <property type="entry name" value="C4_dicarb_transport"/>
</dbReference>
<evidence type="ECO:0000256" key="3">
    <source>
        <dbReference type="ARBA" id="ARBA00022448"/>
    </source>
</evidence>
<dbReference type="HAMAP" id="MF_01300">
    <property type="entry name" value="C4_dicarb_transport"/>
    <property type="match status" value="1"/>
</dbReference>
<name>A0A508TQ78_9BRAD</name>
<comment type="caution">
    <text evidence="9">Lacks conserved residue(s) required for the propagation of feature annotation.</text>
</comment>
<evidence type="ECO:0000256" key="8">
    <source>
        <dbReference type="ARBA" id="ARBA00023136"/>
    </source>
</evidence>
<keyword evidence="7 9" id="KW-1133">Transmembrane helix</keyword>
<evidence type="ECO:0000313" key="11">
    <source>
        <dbReference type="EMBL" id="VIO76384.1"/>
    </source>
</evidence>
<keyword evidence="3 9" id="KW-0813">Transport</keyword>
<keyword evidence="5 9" id="KW-0812">Transmembrane</keyword>
<dbReference type="GO" id="GO:0015138">
    <property type="term" value="F:fumarate transmembrane transporter activity"/>
    <property type="evidence" value="ECO:0007669"/>
    <property type="project" value="TreeGrafter"/>
</dbReference>
<dbReference type="Pfam" id="PF00375">
    <property type="entry name" value="SDF"/>
    <property type="match status" value="1"/>
</dbReference>
<dbReference type="Proteomes" id="UP000328092">
    <property type="component" value="Unassembled WGS sequence"/>
</dbReference>
<dbReference type="NCBIfam" id="NF002461">
    <property type="entry name" value="PRK01663.1"/>
    <property type="match status" value="1"/>
</dbReference>
<reference evidence="11" key="1">
    <citation type="submission" date="2019-02" db="EMBL/GenBank/DDBJ databases">
        <authorList>
            <person name="Pothier F.J."/>
        </authorList>
    </citation>
    <scope>NUCLEOTIDE SEQUENCE</scope>
    <source>
        <strain evidence="11">CI-1B</strain>
    </source>
</reference>
<evidence type="ECO:0000256" key="5">
    <source>
        <dbReference type="ARBA" id="ARBA00022692"/>
    </source>
</evidence>
<evidence type="ECO:0000256" key="10">
    <source>
        <dbReference type="SAM" id="MobiDB-lite"/>
    </source>
</evidence>
<comment type="caution">
    <text evidence="11">The sequence shown here is derived from an EMBL/GenBank/DDBJ whole genome shotgun (WGS) entry which is preliminary data.</text>
</comment>
<dbReference type="GO" id="GO:0005886">
    <property type="term" value="C:plasma membrane"/>
    <property type="evidence" value="ECO:0007669"/>
    <property type="project" value="UniProtKB-SubCell"/>
</dbReference>
<feature type="transmembrane region" description="Helical" evidence="9">
    <location>
        <begin position="87"/>
        <end position="109"/>
    </location>
</feature>
<dbReference type="InterPro" id="IPR036458">
    <property type="entry name" value="Na:dicarbo_symporter_sf"/>
</dbReference>
<keyword evidence="8 9" id="KW-0472">Membrane</keyword>
<dbReference type="SUPFAM" id="SSF118215">
    <property type="entry name" value="Proton glutamate symport protein"/>
    <property type="match status" value="1"/>
</dbReference>
<dbReference type="FunFam" id="1.10.3860.10:FF:000001">
    <property type="entry name" value="C4-dicarboxylate transport protein"/>
    <property type="match status" value="1"/>
</dbReference>
<feature type="transmembrane region" description="Helical" evidence="9">
    <location>
        <begin position="54"/>
        <end position="75"/>
    </location>
</feature>
<sequence length="452" mass="47396">MRTIASQGSPRKKPFYAILYVQVLAAIAVAIALGHCWPGLAVDMKPFGDGFIKLIKMVIALAIFCTVVTGIAGMSDMKKVSRVGGKALLYFEVLSTLALLIGFVAAHAATPGAGFNVDPATLDAKAVAQYAGKAKEQTVVEFLLNIIPNTVIDAFARGDILPVVLISILFGCVLSRLGERARPIRDMIDGGSMLIFGAINVIMRFAPIGAFGAMAFTVGRYGIASLGPLVKLVGLFYLTSAVFVFGILGPIAWWSGFSIWKFLVYIKEEILIVLGTSSSDPVLPSLMEKLERLGCSKPVVGLVVPTGYVFNTDGSSIYMTLAALFVAQATNTDLSISQQIAILAVAMLTSKGASGVTGASFIALVGTLSVVPTIPVAGMALILGIDRFMSEARALVNVIGNGVATIVISRTEGELDLARVNAVLDGRATGAEPEEAPATLIDDSPLPARNQA</sequence>
<keyword evidence="6 9" id="KW-0769">Symport</keyword>
<dbReference type="Gene3D" id="1.10.3860.10">
    <property type="entry name" value="Sodium:dicarboxylate symporter"/>
    <property type="match status" value="1"/>
</dbReference>
<dbReference type="PANTHER" id="PTHR42865">
    <property type="entry name" value="PROTON/GLUTAMATE-ASPARTATE SYMPORTER"/>
    <property type="match status" value="1"/>
</dbReference>
<evidence type="ECO:0000256" key="4">
    <source>
        <dbReference type="ARBA" id="ARBA00022475"/>
    </source>
</evidence>
<feature type="transmembrane region" description="Helical" evidence="9">
    <location>
        <begin position="361"/>
        <end position="385"/>
    </location>
</feature>
<evidence type="ECO:0000256" key="9">
    <source>
        <dbReference type="HAMAP-Rule" id="MF_01300"/>
    </source>
</evidence>
<dbReference type="GO" id="GO:0070778">
    <property type="term" value="P:L-aspartate transmembrane transport"/>
    <property type="evidence" value="ECO:0007669"/>
    <property type="project" value="TreeGrafter"/>
</dbReference>
<dbReference type="NCBIfam" id="NF009587">
    <property type="entry name" value="PRK13027.1"/>
    <property type="match status" value="1"/>
</dbReference>
<organism evidence="11 12">
    <name type="scientific">Bradyrhizobium ivorense</name>
    <dbReference type="NCBI Taxonomy" id="2511166"/>
    <lineage>
        <taxon>Bacteria</taxon>
        <taxon>Pseudomonadati</taxon>
        <taxon>Pseudomonadota</taxon>
        <taxon>Alphaproteobacteria</taxon>
        <taxon>Hyphomicrobiales</taxon>
        <taxon>Nitrobacteraceae</taxon>
        <taxon>Bradyrhizobium</taxon>
    </lineage>
</organism>